<dbReference type="GO" id="GO:0005576">
    <property type="term" value="C:extracellular region"/>
    <property type="evidence" value="ECO:0007669"/>
    <property type="project" value="UniProtKB-SubCell"/>
</dbReference>
<dbReference type="InterPro" id="IPR036645">
    <property type="entry name" value="Elafin-like_sf"/>
</dbReference>
<evidence type="ECO:0000313" key="10">
    <source>
        <dbReference type="Proteomes" id="UP000322234"/>
    </source>
</evidence>
<feature type="compositionally biased region" description="Polar residues" evidence="6">
    <location>
        <begin position="274"/>
        <end position="300"/>
    </location>
</feature>
<dbReference type="PRINTS" id="PR00759">
    <property type="entry name" value="BASICPTASE"/>
</dbReference>
<feature type="compositionally biased region" description="Basic and acidic residues" evidence="6">
    <location>
        <begin position="301"/>
        <end position="310"/>
    </location>
</feature>
<dbReference type="FunFam" id="4.10.410.10:FF:000011">
    <property type="entry name" value="Tissue factor pathway inhibitor"/>
    <property type="match status" value="1"/>
</dbReference>
<evidence type="ECO:0000256" key="6">
    <source>
        <dbReference type="SAM" id="MobiDB-lite"/>
    </source>
</evidence>
<dbReference type="InterPro" id="IPR008197">
    <property type="entry name" value="WAP_dom"/>
</dbReference>
<gene>
    <name evidence="9" type="ORF">E5288_WYG013022</name>
</gene>
<feature type="domain" description="WAP" evidence="8">
    <location>
        <begin position="427"/>
        <end position="474"/>
    </location>
</feature>
<dbReference type="Pfam" id="PF00095">
    <property type="entry name" value="WAP"/>
    <property type="match status" value="2"/>
</dbReference>
<dbReference type="Gene3D" id="4.10.410.10">
    <property type="entry name" value="Pancreatic trypsin inhibitor Kunitz domain"/>
    <property type="match status" value="1"/>
</dbReference>
<organism evidence="9 10">
    <name type="scientific">Bos mutus</name>
    <name type="common">wild yak</name>
    <dbReference type="NCBI Taxonomy" id="72004"/>
    <lineage>
        <taxon>Eukaryota</taxon>
        <taxon>Metazoa</taxon>
        <taxon>Chordata</taxon>
        <taxon>Craniata</taxon>
        <taxon>Vertebrata</taxon>
        <taxon>Euteleostomi</taxon>
        <taxon>Mammalia</taxon>
        <taxon>Eutheria</taxon>
        <taxon>Laurasiatheria</taxon>
        <taxon>Artiodactyla</taxon>
        <taxon>Ruminantia</taxon>
        <taxon>Pecora</taxon>
        <taxon>Bovidae</taxon>
        <taxon>Bovinae</taxon>
        <taxon>Bos</taxon>
    </lineage>
</organism>
<evidence type="ECO:0000259" key="8">
    <source>
        <dbReference type="PROSITE" id="PS51390"/>
    </source>
</evidence>
<dbReference type="InterPro" id="IPR002223">
    <property type="entry name" value="Kunitz_BPTI"/>
</dbReference>
<dbReference type="PANTHER" id="PTHR47769:SF1">
    <property type="entry name" value="WAP FOUR-DISULFIDE CORE DOMAIN PROTEIN 8"/>
    <property type="match status" value="1"/>
</dbReference>
<feature type="region of interest" description="Disordered" evidence="6">
    <location>
        <begin position="273"/>
        <end position="310"/>
    </location>
</feature>
<dbReference type="GO" id="GO:0004867">
    <property type="term" value="F:serine-type endopeptidase inhibitor activity"/>
    <property type="evidence" value="ECO:0007669"/>
    <property type="project" value="UniProtKB-KW"/>
</dbReference>
<evidence type="ECO:0000256" key="3">
    <source>
        <dbReference type="ARBA" id="ARBA00022690"/>
    </source>
</evidence>
<dbReference type="SMART" id="SM00131">
    <property type="entry name" value="KU"/>
    <property type="match status" value="1"/>
</dbReference>
<evidence type="ECO:0000256" key="1">
    <source>
        <dbReference type="ARBA" id="ARBA00004613"/>
    </source>
</evidence>
<keyword evidence="3" id="KW-0646">Protease inhibitor</keyword>
<dbReference type="CDD" id="cd00109">
    <property type="entry name" value="Kunitz-type"/>
    <property type="match status" value="1"/>
</dbReference>
<feature type="domain" description="WAP" evidence="8">
    <location>
        <begin position="530"/>
        <end position="577"/>
    </location>
</feature>
<dbReference type="AlphaFoldDB" id="A0A6B0RFC1"/>
<dbReference type="CDD" id="cd00199">
    <property type="entry name" value="WAP"/>
    <property type="match status" value="1"/>
</dbReference>
<evidence type="ECO:0000259" key="7">
    <source>
        <dbReference type="PROSITE" id="PS50279"/>
    </source>
</evidence>
<feature type="domain" description="BPTI/Kunitz inhibitor" evidence="7">
    <location>
        <begin position="478"/>
        <end position="528"/>
    </location>
</feature>
<dbReference type="PROSITE" id="PS50279">
    <property type="entry name" value="BPTI_KUNITZ_2"/>
    <property type="match status" value="1"/>
</dbReference>
<dbReference type="PROSITE" id="PS51390">
    <property type="entry name" value="WAP"/>
    <property type="match status" value="3"/>
</dbReference>
<dbReference type="EMBL" id="VBQZ03000034">
    <property type="protein sequence ID" value="MXQ86674.1"/>
    <property type="molecule type" value="Genomic_DNA"/>
</dbReference>
<dbReference type="Gene3D" id="4.10.75.10">
    <property type="entry name" value="Elafin-like"/>
    <property type="match status" value="2"/>
</dbReference>
<accession>A0A6B0RFC1</accession>
<dbReference type="SUPFAM" id="SSF57256">
    <property type="entry name" value="Elafin-like"/>
    <property type="match status" value="2"/>
</dbReference>
<proteinExistence type="predicted"/>
<evidence type="ECO:0000256" key="2">
    <source>
        <dbReference type="ARBA" id="ARBA00022525"/>
    </source>
</evidence>
<protein>
    <recommendedName>
        <fullName evidence="11">WAP four-disulfide core domain protein 8</fullName>
    </recommendedName>
</protein>
<dbReference type="PANTHER" id="PTHR47769">
    <property type="entry name" value="WAP FOUR-DISULFIDE CORE DOMAIN PROTEIN 8"/>
    <property type="match status" value="1"/>
</dbReference>
<dbReference type="PROSITE" id="PS00280">
    <property type="entry name" value="BPTI_KUNITZ_1"/>
    <property type="match status" value="1"/>
</dbReference>
<comment type="subcellular location">
    <subcellularLocation>
        <location evidence="1">Secreted</location>
    </subcellularLocation>
</comment>
<evidence type="ECO:0000256" key="4">
    <source>
        <dbReference type="ARBA" id="ARBA00022900"/>
    </source>
</evidence>
<feature type="domain" description="WAP" evidence="8">
    <location>
        <begin position="180"/>
        <end position="225"/>
    </location>
</feature>
<keyword evidence="4" id="KW-0722">Serine protease inhibitor</keyword>
<keyword evidence="2" id="KW-0964">Secreted</keyword>
<sequence>MGLVATPDDWHWELFFLGCEQLPLSLSPDSPEASCAVCLVRGPGALVNLVCPERRGGLSWQPGEAVVLGLVAPLGTVTALVAVSVPTAALTVGSLALGLGSGQNLMGPPTFDTLRAVLFEMEGRLDSCLLAAMSSRMPPRSPFIVPSLVTPSILPYVQDIRTREEDSATALGRGQGQLVKDLKAKACTKRPTEFTCGNHCSYFQHCPQNTICCSTFCGNICMNVLGKNVFGNLLATEIRLNAFVNVEILGQRILPISNPRTPSPIFVMALAKSPPQNLHPTPENSTKTTTPARSRPSTDSPSRKKPDKKTACYCRHSTQMPSEVGGVEPKLKLKPCNKSPTNEQCAIKCKLHTECQLGHHCCSAFCGDVCMLLKPNVSSNTDHKISNILSTVQPTKHPSTFSWRNVALLLLLSLSLEQTSASPSYRVKMKPGKCPQERITCSSKAPDLCKTDFNCGEYLKCCPFACGKKCMDPYEEPCLLPLDQGHCKNTVQQWYFNTKERVCKPFLYGGCLGNANNFSKKEDCMQACLSAVKDGQCPLFPFKNRMECSASCKSDYDCPLNEKCCESMCGFDCAMAWTGLIDGLGFWVP</sequence>
<name>A0A6B0RFC1_9CETA</name>
<keyword evidence="10" id="KW-1185">Reference proteome</keyword>
<dbReference type="InterPro" id="IPR036880">
    <property type="entry name" value="Kunitz_BPTI_sf"/>
</dbReference>
<evidence type="ECO:0000256" key="5">
    <source>
        <dbReference type="ARBA" id="ARBA00023157"/>
    </source>
</evidence>
<dbReference type="Pfam" id="PF00014">
    <property type="entry name" value="Kunitz_BPTI"/>
    <property type="match status" value="1"/>
</dbReference>
<comment type="caution">
    <text evidence="9">The sequence shown here is derived from an EMBL/GenBank/DDBJ whole genome shotgun (WGS) entry which is preliminary data.</text>
</comment>
<reference evidence="9" key="1">
    <citation type="submission" date="2019-10" db="EMBL/GenBank/DDBJ databases">
        <title>The sequence and de novo assembly of the wild yak genome.</title>
        <authorList>
            <person name="Liu Y."/>
        </authorList>
    </citation>
    <scope>NUCLEOTIDE SEQUENCE [LARGE SCALE GENOMIC DNA]</scope>
    <source>
        <strain evidence="9">WY2019</strain>
    </source>
</reference>
<dbReference type="Proteomes" id="UP000322234">
    <property type="component" value="Unassembled WGS sequence"/>
</dbReference>
<evidence type="ECO:0008006" key="11">
    <source>
        <dbReference type="Google" id="ProtNLM"/>
    </source>
</evidence>
<dbReference type="SUPFAM" id="SSF57362">
    <property type="entry name" value="BPTI-like"/>
    <property type="match status" value="1"/>
</dbReference>
<keyword evidence="5" id="KW-1015">Disulfide bond</keyword>
<evidence type="ECO:0000313" key="9">
    <source>
        <dbReference type="EMBL" id="MXQ86674.1"/>
    </source>
</evidence>
<dbReference type="SMART" id="SM00217">
    <property type="entry name" value="WAP"/>
    <property type="match status" value="3"/>
</dbReference>
<dbReference type="InterPro" id="IPR020901">
    <property type="entry name" value="Prtase_inh_Kunz-CS"/>
</dbReference>